<dbReference type="EMBL" id="JBHMAS010000026">
    <property type="protein sequence ID" value="MFB9780724.1"/>
    <property type="molecule type" value="Genomic_DNA"/>
</dbReference>
<reference evidence="1 2" key="1">
    <citation type="submission" date="2024-09" db="EMBL/GenBank/DDBJ databases">
        <authorList>
            <person name="Sun Q."/>
            <person name="Mori K."/>
        </authorList>
    </citation>
    <scope>NUCLEOTIDE SEQUENCE [LARGE SCALE GENOMIC DNA]</scope>
    <source>
        <strain evidence="1 2">JCM 11411</strain>
    </source>
</reference>
<dbReference type="Pfam" id="PF22752">
    <property type="entry name" value="DUF488-N3i"/>
    <property type="match status" value="1"/>
</dbReference>
<evidence type="ECO:0000313" key="1">
    <source>
        <dbReference type="EMBL" id="MFB9780724.1"/>
    </source>
</evidence>
<sequence>MTRRIIRVERVYEPTSECNAVRLLVDRLWPRGVKRENLQYASHRHRMLDPLFY</sequence>
<organism evidence="1 2">
    <name type="scientific">Rhodococcus baikonurensis</name>
    <dbReference type="NCBI Taxonomy" id="172041"/>
    <lineage>
        <taxon>Bacteria</taxon>
        <taxon>Bacillati</taxon>
        <taxon>Actinomycetota</taxon>
        <taxon>Actinomycetes</taxon>
        <taxon>Mycobacteriales</taxon>
        <taxon>Nocardiaceae</taxon>
        <taxon>Rhodococcus</taxon>
        <taxon>Rhodococcus erythropolis group</taxon>
    </lineage>
</organism>
<protein>
    <submittedName>
        <fullName evidence="1">DUF488 family protein</fullName>
    </submittedName>
</protein>
<keyword evidence="2" id="KW-1185">Reference proteome</keyword>
<dbReference type="Proteomes" id="UP001589587">
    <property type="component" value="Unassembled WGS sequence"/>
</dbReference>
<proteinExistence type="predicted"/>
<name>A0ABV5XFW6_9NOCA</name>
<dbReference type="RefSeq" id="WP_296555776.1">
    <property type="nucleotide sequence ID" value="NZ_JBEUOO010000009.1"/>
</dbReference>
<gene>
    <name evidence="1" type="ORF">ACFFQ6_13580</name>
</gene>
<evidence type="ECO:0000313" key="2">
    <source>
        <dbReference type="Proteomes" id="UP001589587"/>
    </source>
</evidence>
<dbReference type="GeneID" id="93804931"/>
<dbReference type="InterPro" id="IPR052552">
    <property type="entry name" value="YeaO-like"/>
</dbReference>
<accession>A0ABV5XFW6</accession>
<comment type="caution">
    <text evidence="1">The sequence shown here is derived from an EMBL/GenBank/DDBJ whole genome shotgun (WGS) entry which is preliminary data.</text>
</comment>